<dbReference type="EMBL" id="WRPM01000044">
    <property type="protein sequence ID" value="MVT25967.1"/>
    <property type="molecule type" value="Genomic_DNA"/>
</dbReference>
<reference evidence="2 3" key="1">
    <citation type="submission" date="2019-12" db="EMBL/GenBank/DDBJ databases">
        <title>Nesterenkonia muleiensis sp. nov., a novel actinobacterium isolated from sap of Populus euphratica.</title>
        <authorList>
            <person name="Wang R."/>
        </authorList>
    </citation>
    <scope>NUCLEOTIDE SEQUENCE [LARGE SCALE GENOMIC DNA]</scope>
    <source>
        <strain evidence="2 3">F10</strain>
    </source>
</reference>
<dbReference type="CDD" id="cd02440">
    <property type="entry name" value="AdoMet_MTases"/>
    <property type="match status" value="1"/>
</dbReference>
<gene>
    <name evidence="2" type="ORF">GNZ21_06285</name>
</gene>
<dbReference type="Proteomes" id="UP000460157">
    <property type="component" value="Unassembled WGS sequence"/>
</dbReference>
<dbReference type="PANTHER" id="PTHR43861:SF1">
    <property type="entry name" value="TRANS-ACONITATE 2-METHYLTRANSFERASE"/>
    <property type="match status" value="1"/>
</dbReference>
<dbReference type="Gene3D" id="1.10.150.290">
    <property type="entry name" value="S-adenosyl-L-methionine-dependent methyltransferases"/>
    <property type="match status" value="1"/>
</dbReference>
<sequence length="266" mass="29538">MTDQRTGWNPQVYLTFSSERLQPLVDLVARVRHPQAQRIVDLGCGAGNGVPVLRTAWPQAQILGIDSSAEMLERARSSVQDARTTFLQADIRTIGSEGLPQGQAPDVIVSNAALQWLPEHRELLPGLMGLVAPGGIFAVQVPGNFQNPSHRLLYEFAAAEPYAQHIDQSRLLQPTADPQDYMHDVAQPGWEVEAWETTYYHTLQGEDPVFTWISATAAKPVLEQLPEGLGEQFVAQYKAALREAYPASSLGTVLPFRRLFFIARRR</sequence>
<dbReference type="Gene3D" id="3.40.50.150">
    <property type="entry name" value="Vaccinia Virus protein VP39"/>
    <property type="match status" value="1"/>
</dbReference>
<dbReference type="OrthoDB" id="9795085at2"/>
<keyword evidence="3" id="KW-1185">Reference proteome</keyword>
<dbReference type="SUPFAM" id="SSF53335">
    <property type="entry name" value="S-adenosyl-L-methionine-dependent methyltransferases"/>
    <property type="match status" value="1"/>
</dbReference>
<comment type="caution">
    <text evidence="2">The sequence shown here is derived from an EMBL/GenBank/DDBJ whole genome shotgun (WGS) entry which is preliminary data.</text>
</comment>
<accession>A0A7K1UHL9</accession>
<dbReference type="GO" id="GO:0032259">
    <property type="term" value="P:methylation"/>
    <property type="evidence" value="ECO:0007669"/>
    <property type="project" value="UniProtKB-KW"/>
</dbReference>
<dbReference type="InterPro" id="IPR023149">
    <property type="entry name" value="Trans_acon_MeTrfase_C"/>
</dbReference>
<dbReference type="InterPro" id="IPR029063">
    <property type="entry name" value="SAM-dependent_MTases_sf"/>
</dbReference>
<keyword evidence="2" id="KW-0808">Transferase</keyword>
<keyword evidence="2" id="KW-0489">Methyltransferase</keyword>
<dbReference type="PANTHER" id="PTHR43861">
    <property type="entry name" value="TRANS-ACONITATE 2-METHYLTRANSFERASE-RELATED"/>
    <property type="match status" value="1"/>
</dbReference>
<dbReference type="InterPro" id="IPR025714">
    <property type="entry name" value="Methyltranfer_dom"/>
</dbReference>
<name>A0A7K1UHL9_9MICC</name>
<evidence type="ECO:0000259" key="1">
    <source>
        <dbReference type="Pfam" id="PF13847"/>
    </source>
</evidence>
<evidence type="ECO:0000313" key="3">
    <source>
        <dbReference type="Proteomes" id="UP000460157"/>
    </source>
</evidence>
<dbReference type="AlphaFoldDB" id="A0A7K1UHL9"/>
<proteinExistence type="predicted"/>
<dbReference type="RefSeq" id="WP_157322469.1">
    <property type="nucleotide sequence ID" value="NZ_BMFX01000026.1"/>
</dbReference>
<dbReference type="Pfam" id="PF13847">
    <property type="entry name" value="Methyltransf_31"/>
    <property type="match status" value="1"/>
</dbReference>
<evidence type="ECO:0000313" key="2">
    <source>
        <dbReference type="EMBL" id="MVT25967.1"/>
    </source>
</evidence>
<organism evidence="2 3">
    <name type="scientific">Nesterenkonia alkaliphila</name>
    <dbReference type="NCBI Taxonomy" id="1463631"/>
    <lineage>
        <taxon>Bacteria</taxon>
        <taxon>Bacillati</taxon>
        <taxon>Actinomycetota</taxon>
        <taxon>Actinomycetes</taxon>
        <taxon>Micrococcales</taxon>
        <taxon>Micrococcaceae</taxon>
        <taxon>Nesterenkonia</taxon>
    </lineage>
</organism>
<protein>
    <submittedName>
        <fullName evidence="2">Methyltransferase domain-containing protein</fullName>
    </submittedName>
</protein>
<feature type="domain" description="Methyltransferase" evidence="1">
    <location>
        <begin position="37"/>
        <end position="143"/>
    </location>
</feature>
<dbReference type="GO" id="GO:0030798">
    <property type="term" value="F:trans-aconitate 2-methyltransferase activity"/>
    <property type="evidence" value="ECO:0007669"/>
    <property type="project" value="InterPro"/>
</dbReference>